<dbReference type="Gene3D" id="3.40.50.10540">
    <property type="entry name" value="Crotonobetainyl-coa:carnitine coa-transferase, domain 1"/>
    <property type="match status" value="1"/>
</dbReference>
<evidence type="ECO:0000313" key="5">
    <source>
        <dbReference type="Proteomes" id="UP000254603"/>
    </source>
</evidence>
<dbReference type="Pfam" id="PF02515">
    <property type="entry name" value="CoA_transf_3"/>
    <property type="match status" value="1"/>
</dbReference>
<feature type="coiled-coil region" evidence="2">
    <location>
        <begin position="279"/>
        <end position="306"/>
    </location>
</feature>
<name>A0A378XB46_9BURK</name>
<dbReference type="Gene3D" id="3.30.1540.10">
    <property type="entry name" value="formyl-coa transferase, domain 3"/>
    <property type="match status" value="1"/>
</dbReference>
<dbReference type="AlphaFoldDB" id="A0A378XB46"/>
<protein>
    <submittedName>
        <fullName evidence="3">CoA transferase</fullName>
    </submittedName>
    <submittedName>
        <fullName evidence="4">Formyl-coenzyme A transferase</fullName>
        <ecNumber evidence="4">2.8.3.16</ecNumber>
    </submittedName>
</protein>
<proteinExistence type="predicted"/>
<evidence type="ECO:0000256" key="2">
    <source>
        <dbReference type="SAM" id="Coils"/>
    </source>
</evidence>
<evidence type="ECO:0000256" key="1">
    <source>
        <dbReference type="ARBA" id="ARBA00022679"/>
    </source>
</evidence>
<dbReference type="EMBL" id="UGSB01000001">
    <property type="protein sequence ID" value="SUA50939.1"/>
    <property type="molecule type" value="Genomic_DNA"/>
</dbReference>
<dbReference type="InterPro" id="IPR023606">
    <property type="entry name" value="CoA-Trfase_III_dom_1_sf"/>
</dbReference>
<keyword evidence="1 4" id="KW-0808">Transferase</keyword>
<dbReference type="OrthoDB" id="5294844at2"/>
<dbReference type="Proteomes" id="UP000254603">
    <property type="component" value="Unassembled WGS sequence"/>
</dbReference>
<evidence type="ECO:0000313" key="3">
    <source>
        <dbReference type="EMBL" id="QPT40392.1"/>
    </source>
</evidence>
<dbReference type="EC" id="2.8.3.16" evidence="4"/>
<accession>A0A378XB46</accession>
<dbReference type="GO" id="GO:0033608">
    <property type="term" value="F:formyl-CoA transferase activity"/>
    <property type="evidence" value="ECO:0007669"/>
    <property type="project" value="UniProtKB-EC"/>
</dbReference>
<dbReference type="EMBL" id="CP065725">
    <property type="protein sequence ID" value="QPT40392.1"/>
    <property type="molecule type" value="Genomic_DNA"/>
</dbReference>
<keyword evidence="6" id="KW-1185">Reference proteome</keyword>
<gene>
    <name evidence="4" type="primary">frc_1</name>
    <name evidence="3" type="ORF">I6G29_01880</name>
    <name evidence="4" type="ORF">NCTC11997_00424</name>
</gene>
<reference evidence="3 6" key="2">
    <citation type="submission" date="2020-12" db="EMBL/GenBank/DDBJ databases">
        <title>FDA dAtabase for Regulatory Grade micrObial Sequences (FDA-ARGOS): Supporting development and validation of Infectious Disease Dx tests.</title>
        <authorList>
            <person name="Sproer C."/>
            <person name="Gronow S."/>
            <person name="Severitt S."/>
            <person name="Schroder I."/>
            <person name="Tallon L."/>
            <person name="Sadzewicz L."/>
            <person name="Zhao X."/>
            <person name="Boylan J."/>
            <person name="Ott S."/>
            <person name="Bowen H."/>
            <person name="Vavikolanu K."/>
            <person name="Mehta A."/>
            <person name="Aluvathingal J."/>
            <person name="Nadendla S."/>
            <person name="Lowell S."/>
            <person name="Myers T."/>
            <person name="Yan Y."/>
            <person name="Sichtig H."/>
        </authorList>
    </citation>
    <scope>NUCLEOTIDE SEQUENCE [LARGE SCALE GENOMIC DNA]</scope>
    <source>
        <strain evidence="3 6">FDAARGOS_872</strain>
    </source>
</reference>
<dbReference type="PANTHER" id="PTHR48207:SF3">
    <property type="entry name" value="SUCCINATE--HYDROXYMETHYLGLUTARATE COA-TRANSFERASE"/>
    <property type="match status" value="1"/>
</dbReference>
<dbReference type="PANTHER" id="PTHR48207">
    <property type="entry name" value="SUCCINATE--HYDROXYMETHYLGLUTARATE COA-TRANSFERASE"/>
    <property type="match status" value="1"/>
</dbReference>
<keyword evidence="2" id="KW-0175">Coiled coil</keyword>
<dbReference type="SUPFAM" id="SSF89796">
    <property type="entry name" value="CoA-transferase family III (CaiB/BaiF)"/>
    <property type="match status" value="1"/>
</dbReference>
<evidence type="ECO:0000313" key="6">
    <source>
        <dbReference type="Proteomes" id="UP000594903"/>
    </source>
</evidence>
<organism evidence="4 5">
    <name type="scientific">Oligella ureolytica</name>
    <dbReference type="NCBI Taxonomy" id="90244"/>
    <lineage>
        <taxon>Bacteria</taxon>
        <taxon>Pseudomonadati</taxon>
        <taxon>Pseudomonadota</taxon>
        <taxon>Betaproteobacteria</taxon>
        <taxon>Burkholderiales</taxon>
        <taxon>Alcaligenaceae</taxon>
        <taxon>Oligella</taxon>
    </lineage>
</organism>
<dbReference type="Proteomes" id="UP000594903">
    <property type="component" value="Chromosome"/>
</dbReference>
<dbReference type="InterPro" id="IPR050483">
    <property type="entry name" value="CoA-transferase_III_domain"/>
</dbReference>
<sequence>MSNVLSGIRVLDLTNVLAGPYSCYLLAQLGAEVIKVERADSGDLARQLGADSELNQKKMGVSFLAQNAGKMSMTLNLKDPVGKEIFKKLVKNSDVVVENFRAGVMKRLELDYDSLKEINPKLIYCSISGFGQDGPMAPLQAYDQIVQGLSGVMSVTGDEETGPLRVGYPLCDTIGGLTASFAISAALYRRSQTNQGENIDVSMLESTLSTMGWVVSNWLIAGVAPTRLGNQNMTAAPSGAFKTKDGLLNIAANQQKQFERLSKIVGRETWLSDPKFNDREARKVNREELNKELENALSKKTAKEWAALLNQNDVPAGEVQSIPDVLAHPQVEARDFIQKISNEQGHEINVVRAGFKLSSGDPKLNSYPPELGQHTEELLLELGYSSDDLSYFKQAQII</sequence>
<dbReference type="RefSeq" id="WP_018574170.1">
    <property type="nucleotide sequence ID" value="NZ_CP065725.1"/>
</dbReference>
<reference evidence="4 5" key="1">
    <citation type="submission" date="2018-06" db="EMBL/GenBank/DDBJ databases">
        <authorList>
            <consortium name="Pathogen Informatics"/>
            <person name="Doyle S."/>
        </authorList>
    </citation>
    <scope>NUCLEOTIDE SEQUENCE [LARGE SCALE GENOMIC DNA]</scope>
    <source>
        <strain evidence="4 5">NCTC11997</strain>
    </source>
</reference>
<dbReference type="STRING" id="1122619.GCA_000373745_00986"/>
<evidence type="ECO:0000313" key="4">
    <source>
        <dbReference type="EMBL" id="SUA50939.1"/>
    </source>
</evidence>
<dbReference type="InterPro" id="IPR003673">
    <property type="entry name" value="CoA-Trfase_fam_III"/>
</dbReference>
<dbReference type="InterPro" id="IPR044855">
    <property type="entry name" value="CoA-Trfase_III_dom3_sf"/>
</dbReference>